<name>A0A397VGP4_9GLOM</name>
<accession>A0A397VGP4</accession>
<proteinExistence type="predicted"/>
<organism evidence="1 2">
    <name type="scientific">Gigaspora rosea</name>
    <dbReference type="NCBI Taxonomy" id="44941"/>
    <lineage>
        <taxon>Eukaryota</taxon>
        <taxon>Fungi</taxon>
        <taxon>Fungi incertae sedis</taxon>
        <taxon>Mucoromycota</taxon>
        <taxon>Glomeromycotina</taxon>
        <taxon>Glomeromycetes</taxon>
        <taxon>Diversisporales</taxon>
        <taxon>Gigasporaceae</taxon>
        <taxon>Gigaspora</taxon>
    </lineage>
</organism>
<gene>
    <name evidence="1" type="ORF">C2G38_1191780</name>
</gene>
<evidence type="ECO:0000313" key="2">
    <source>
        <dbReference type="Proteomes" id="UP000266673"/>
    </source>
</evidence>
<evidence type="ECO:0000313" key="1">
    <source>
        <dbReference type="EMBL" id="RIB20477.1"/>
    </source>
</evidence>
<reference evidence="1 2" key="1">
    <citation type="submission" date="2018-06" db="EMBL/GenBank/DDBJ databases">
        <title>Comparative genomics reveals the genomic features of Rhizophagus irregularis, R. cerebriforme, R. diaphanum and Gigaspora rosea, and their symbiotic lifestyle signature.</title>
        <authorList>
            <person name="Morin E."/>
            <person name="San Clemente H."/>
            <person name="Chen E.C.H."/>
            <person name="De La Providencia I."/>
            <person name="Hainaut M."/>
            <person name="Kuo A."/>
            <person name="Kohler A."/>
            <person name="Murat C."/>
            <person name="Tang N."/>
            <person name="Roy S."/>
            <person name="Loubradou J."/>
            <person name="Henrissat B."/>
            <person name="Grigoriev I.V."/>
            <person name="Corradi N."/>
            <person name="Roux C."/>
            <person name="Martin F.M."/>
        </authorList>
    </citation>
    <scope>NUCLEOTIDE SEQUENCE [LARGE SCALE GENOMIC DNA]</scope>
    <source>
        <strain evidence="1 2">DAOM 194757</strain>
    </source>
</reference>
<sequence>MANIPIFEISQAIFNTQNIHQSDPLIVTEFAHQWNKPRYLTGYEALMLKITPICINVHNISDPIIIDEIARCIWEHFTKPDQRDQHTNIAFRVNELRAMDPQTFGIVNDQGSMRSHGISIEADDDSADDSKIPYIPHNDMSDMLINGINHNEKNQLSDFGWN</sequence>
<dbReference type="Proteomes" id="UP000266673">
    <property type="component" value="Unassembled WGS sequence"/>
</dbReference>
<keyword evidence="2" id="KW-1185">Reference proteome</keyword>
<comment type="caution">
    <text evidence="1">The sequence shown here is derived from an EMBL/GenBank/DDBJ whole genome shotgun (WGS) entry which is preliminary data.</text>
</comment>
<dbReference type="EMBL" id="QKWP01000414">
    <property type="protein sequence ID" value="RIB20477.1"/>
    <property type="molecule type" value="Genomic_DNA"/>
</dbReference>
<dbReference type="AlphaFoldDB" id="A0A397VGP4"/>
<protein>
    <submittedName>
        <fullName evidence="1">Uncharacterized protein</fullName>
    </submittedName>
</protein>
<dbReference type="OrthoDB" id="2322403at2759"/>